<feature type="transmembrane region" description="Helical" evidence="6">
    <location>
        <begin position="742"/>
        <end position="767"/>
    </location>
</feature>
<feature type="domain" description="ABC3 transporter permease C-terminal" evidence="7">
    <location>
        <begin position="747"/>
        <end position="859"/>
    </location>
</feature>
<dbReference type="Pfam" id="PF02687">
    <property type="entry name" value="FtsX"/>
    <property type="match status" value="2"/>
</dbReference>
<evidence type="ECO:0000259" key="8">
    <source>
        <dbReference type="Pfam" id="PF12704"/>
    </source>
</evidence>
<evidence type="ECO:0000256" key="3">
    <source>
        <dbReference type="ARBA" id="ARBA00022692"/>
    </source>
</evidence>
<dbReference type="Pfam" id="PF12704">
    <property type="entry name" value="MacB_PCD"/>
    <property type="match status" value="2"/>
</dbReference>
<dbReference type="InterPro" id="IPR025857">
    <property type="entry name" value="MacB_PCD"/>
</dbReference>
<keyword evidence="2" id="KW-1003">Cell membrane</keyword>
<name>A0A364Y915_9BACT</name>
<dbReference type="AlphaFoldDB" id="A0A364Y915"/>
<evidence type="ECO:0000313" key="10">
    <source>
        <dbReference type="Proteomes" id="UP000251889"/>
    </source>
</evidence>
<gene>
    <name evidence="9" type="ORF">DQQ10_01760</name>
</gene>
<evidence type="ECO:0000256" key="6">
    <source>
        <dbReference type="SAM" id="Phobius"/>
    </source>
</evidence>
<keyword evidence="3 6" id="KW-0812">Transmembrane</keyword>
<feature type="transmembrane region" description="Helical" evidence="6">
    <location>
        <begin position="95"/>
        <end position="115"/>
    </location>
</feature>
<comment type="subcellular location">
    <subcellularLocation>
        <location evidence="1">Cell membrane</location>
        <topology evidence="1">Multi-pass membrane protein</topology>
    </subcellularLocation>
</comment>
<reference evidence="9 10" key="1">
    <citation type="submission" date="2018-06" db="EMBL/GenBank/DDBJ databases">
        <title>Chryseolinea flavus sp. nov., a member of the phylum Bacteroidetes isolated from soil.</title>
        <authorList>
            <person name="Li Y."/>
            <person name="Wang J."/>
        </authorList>
    </citation>
    <scope>NUCLEOTIDE SEQUENCE [LARGE SCALE GENOMIC DNA]</scope>
    <source>
        <strain evidence="9 10">SDU1-6</strain>
    </source>
</reference>
<dbReference type="RefSeq" id="WP_112745074.1">
    <property type="nucleotide sequence ID" value="NZ_QMFY01000001.1"/>
</dbReference>
<keyword evidence="10" id="KW-1185">Reference proteome</keyword>
<dbReference type="NCBIfam" id="NF038404">
    <property type="entry name" value="perm_prefix_2"/>
    <property type="match status" value="1"/>
</dbReference>
<protein>
    <submittedName>
        <fullName evidence="9">ABC transporter permease</fullName>
    </submittedName>
</protein>
<evidence type="ECO:0000256" key="2">
    <source>
        <dbReference type="ARBA" id="ARBA00022475"/>
    </source>
</evidence>
<feature type="domain" description="MacB-like periplasmic core" evidence="8">
    <location>
        <begin position="94"/>
        <end position="316"/>
    </location>
</feature>
<feature type="domain" description="MacB-like periplasmic core" evidence="8">
    <location>
        <begin position="504"/>
        <end position="710"/>
    </location>
</feature>
<keyword evidence="5 6" id="KW-0472">Membrane</keyword>
<dbReference type="InterPro" id="IPR047699">
    <property type="entry name" value="Permease_put_prefix"/>
</dbReference>
<feature type="transmembrane region" description="Helical" evidence="6">
    <location>
        <begin position="799"/>
        <end position="817"/>
    </location>
</feature>
<evidence type="ECO:0000313" key="9">
    <source>
        <dbReference type="EMBL" id="RAW02859.1"/>
    </source>
</evidence>
<evidence type="ECO:0000256" key="5">
    <source>
        <dbReference type="ARBA" id="ARBA00023136"/>
    </source>
</evidence>
<dbReference type="GO" id="GO:0005886">
    <property type="term" value="C:plasma membrane"/>
    <property type="evidence" value="ECO:0007669"/>
    <property type="project" value="UniProtKB-SubCell"/>
</dbReference>
<feature type="transmembrane region" description="Helical" evidence="6">
    <location>
        <begin position="829"/>
        <end position="847"/>
    </location>
</feature>
<evidence type="ECO:0000256" key="4">
    <source>
        <dbReference type="ARBA" id="ARBA00022989"/>
    </source>
</evidence>
<feature type="domain" description="ABC3 transporter permease C-terminal" evidence="7">
    <location>
        <begin position="362"/>
        <end position="476"/>
    </location>
</feature>
<dbReference type="InterPro" id="IPR003838">
    <property type="entry name" value="ABC3_permease_C"/>
</dbReference>
<feature type="transmembrane region" description="Helical" evidence="6">
    <location>
        <begin position="493"/>
        <end position="517"/>
    </location>
</feature>
<feature type="transmembrane region" description="Helical" evidence="6">
    <location>
        <begin position="448"/>
        <end position="473"/>
    </location>
</feature>
<proteinExistence type="predicted"/>
<dbReference type="GO" id="GO:0022857">
    <property type="term" value="F:transmembrane transporter activity"/>
    <property type="evidence" value="ECO:0007669"/>
    <property type="project" value="TreeGrafter"/>
</dbReference>
<dbReference type="Proteomes" id="UP000251889">
    <property type="component" value="Unassembled WGS sequence"/>
</dbReference>
<accession>A0A364Y915</accession>
<evidence type="ECO:0000256" key="1">
    <source>
        <dbReference type="ARBA" id="ARBA00004651"/>
    </source>
</evidence>
<keyword evidence="4 6" id="KW-1133">Transmembrane helix</keyword>
<evidence type="ECO:0000259" key="7">
    <source>
        <dbReference type="Pfam" id="PF02687"/>
    </source>
</evidence>
<dbReference type="OrthoDB" id="5933722at2"/>
<comment type="caution">
    <text evidence="9">The sequence shown here is derived from an EMBL/GenBank/DDBJ whole genome shotgun (WGS) entry which is preliminary data.</text>
</comment>
<sequence>MKEYPTLAERIIRAICPDHLVDQIEGDLIELYHHDVKDIGMRKAKWRLLLNALRFFRPGILFRNRFSNPLSHTHMLANYTKITFRVMARTKTFSAINISGLALGFTSALLLFLWIQFEFSFEQFHTNKDRLYIAWNRSFENGQINCWNTTPRVLAPTLQNEFAGVDHAVSFAQWEGTQRFKVGDKKMLKTSGVYTDPAFLKMLSFPLIKGNAESALEHPQSIVITEDFAYDLFGDDEAFGEMITVSEGEYTFELKVTGVLKKLPRNTAFNFDYIIPFAFLESVSGVDEFWGNNSVTTLVMTKEGIDESQLAEEIKDVEKKHFKDGQHIEIFLHPLLKSRLYSGFENGVQTGGKIDELKVIGILAVCLVLIGCINFVNLSTARAQKRAKEISVRKVTGAVRRSLIMQFIVESIIMCSLAASLSLVLSYLLLPWFNIMMYEQLSFQEAPIWFWGCFAAAVLSVGLVAGGYPAFYLSSLSAIRVFKFSGSGKMNQLMRSGLVVVQFGFAIMLMVGATVVFRQSQFLRAMDQGYDTNRLAYVPITGDMLKNFTAFKNELLTQGFATSVTRTSTPFTEQWSSTGGMQWAGKNPEERTNIERIVVDEEIVSTSSLTLIAGRDLDLDKFPSDSNAVVINESAWRLMNFENPIGETIKDNGKDWKIVGVVKDFVFVSPFMRKSPVVLFGCEFSEALSFVYIKLDDTKSLAELKNGLEKIHRQYNVDYPFELHFADLEYAQKFEILDSMKMVSAAATLLAIFIASIGLLGMAMYMIEVKKKEIGIRKVLGGSVYSIIKMLSISSLKPIAISVLIFAPLAWLAMTAWLELFPYRIDLEVWIFVLATILILFVALFTVTTQTAKAAYDNPVNSLKSE</sequence>
<dbReference type="EMBL" id="QMFY01000001">
    <property type="protein sequence ID" value="RAW02859.1"/>
    <property type="molecule type" value="Genomic_DNA"/>
</dbReference>
<dbReference type="PANTHER" id="PTHR30572:SF18">
    <property type="entry name" value="ABC-TYPE MACROLIDE FAMILY EXPORT SYSTEM PERMEASE COMPONENT 2"/>
    <property type="match status" value="1"/>
</dbReference>
<feature type="transmembrane region" description="Helical" evidence="6">
    <location>
        <begin position="402"/>
        <end position="428"/>
    </location>
</feature>
<dbReference type="PANTHER" id="PTHR30572">
    <property type="entry name" value="MEMBRANE COMPONENT OF TRANSPORTER-RELATED"/>
    <property type="match status" value="1"/>
</dbReference>
<dbReference type="InterPro" id="IPR050250">
    <property type="entry name" value="Macrolide_Exporter_MacB"/>
</dbReference>
<feature type="transmembrane region" description="Helical" evidence="6">
    <location>
        <begin position="359"/>
        <end position="381"/>
    </location>
</feature>
<organism evidence="9 10">
    <name type="scientific">Pseudochryseolinea flava</name>
    <dbReference type="NCBI Taxonomy" id="2059302"/>
    <lineage>
        <taxon>Bacteria</taxon>
        <taxon>Pseudomonadati</taxon>
        <taxon>Bacteroidota</taxon>
        <taxon>Cytophagia</taxon>
        <taxon>Cytophagales</taxon>
        <taxon>Fulvivirgaceae</taxon>
        <taxon>Pseudochryseolinea</taxon>
    </lineage>
</organism>